<accession>A0A6J4PC48</accession>
<feature type="region of interest" description="Disordered" evidence="1">
    <location>
        <begin position="101"/>
        <end position="213"/>
    </location>
</feature>
<sequence length="277" mass="28802">ARLATIHHRAYLARVPCPAARAQDRPPLGLPPAARPRQGGLREAGAGIGVRLRLREDRGRVLLGEHAAPQARRVDRAGVGGELATGGVEVLRPLHRPGVLGGGGGLLHHQGPLRRGEVGQEPGGPREAGHQALGGRGRQRHTARVGDGARQPPRLAAVGPHPGGRPGARLAAGGREGPPRPRLRLEAHPRAAAGARARRGDLAQGHARAAERDLPLGDRAHQLLAERPQEAAMVHREAGEGRGILDGPLGGGRHRGKAREGRLEALPLGGTASPQAV</sequence>
<feature type="non-terminal residue" evidence="2">
    <location>
        <position position="277"/>
    </location>
</feature>
<feature type="non-terminal residue" evidence="2">
    <location>
        <position position="1"/>
    </location>
</feature>
<feature type="region of interest" description="Disordered" evidence="1">
    <location>
        <begin position="232"/>
        <end position="277"/>
    </location>
</feature>
<gene>
    <name evidence="2" type="ORF">AVDCRST_MAG01-01-1509</name>
</gene>
<evidence type="ECO:0000256" key="1">
    <source>
        <dbReference type="SAM" id="MobiDB-lite"/>
    </source>
</evidence>
<evidence type="ECO:0000313" key="2">
    <source>
        <dbReference type="EMBL" id="CAA9409264.1"/>
    </source>
</evidence>
<proteinExistence type="predicted"/>
<feature type="compositionally biased region" description="Gly residues" evidence="1">
    <location>
        <begin position="241"/>
        <end position="251"/>
    </location>
</feature>
<reference evidence="2" key="1">
    <citation type="submission" date="2020-02" db="EMBL/GenBank/DDBJ databases">
        <authorList>
            <person name="Meier V. D."/>
        </authorList>
    </citation>
    <scope>NUCLEOTIDE SEQUENCE</scope>
    <source>
        <strain evidence="2">AVDCRST_MAG01</strain>
    </source>
</reference>
<organism evidence="2">
    <name type="scientific">uncultured Rubrobacteraceae bacterium</name>
    <dbReference type="NCBI Taxonomy" id="349277"/>
    <lineage>
        <taxon>Bacteria</taxon>
        <taxon>Bacillati</taxon>
        <taxon>Actinomycetota</taxon>
        <taxon>Rubrobacteria</taxon>
        <taxon>Rubrobacterales</taxon>
        <taxon>Rubrobacteraceae</taxon>
        <taxon>environmental samples</taxon>
    </lineage>
</organism>
<name>A0A6J4PC48_9ACTN</name>
<dbReference type="EMBL" id="CADCUW010000219">
    <property type="protein sequence ID" value="CAA9409264.1"/>
    <property type="molecule type" value="Genomic_DNA"/>
</dbReference>
<feature type="compositionally biased region" description="Basic and acidic residues" evidence="1">
    <location>
        <begin position="177"/>
        <end position="189"/>
    </location>
</feature>
<feature type="region of interest" description="Disordered" evidence="1">
    <location>
        <begin position="21"/>
        <end position="41"/>
    </location>
</feature>
<dbReference type="AlphaFoldDB" id="A0A6J4PC48"/>
<protein>
    <submittedName>
        <fullName evidence="2">Transposase</fullName>
    </submittedName>
</protein>